<dbReference type="Proteomes" id="UP000729701">
    <property type="component" value="Unassembled WGS sequence"/>
</dbReference>
<feature type="region of interest" description="Disordered" evidence="1">
    <location>
        <begin position="1"/>
        <end position="25"/>
    </location>
</feature>
<reference evidence="2" key="2">
    <citation type="journal article" date="2022" name="Microbiol. Resour. Announc.">
        <title>Metagenome Sequencing to Explore Phylogenomics of Terrestrial Cyanobacteria.</title>
        <authorList>
            <person name="Ward R.D."/>
            <person name="Stajich J.E."/>
            <person name="Johansen J.R."/>
            <person name="Huntemann M."/>
            <person name="Clum A."/>
            <person name="Foster B."/>
            <person name="Foster B."/>
            <person name="Roux S."/>
            <person name="Palaniappan K."/>
            <person name="Varghese N."/>
            <person name="Mukherjee S."/>
            <person name="Reddy T.B.K."/>
            <person name="Daum C."/>
            <person name="Copeland A."/>
            <person name="Chen I.A."/>
            <person name="Ivanova N.N."/>
            <person name="Kyrpides N.C."/>
            <person name="Shapiro N."/>
            <person name="Eloe-Fadrosh E.A."/>
            <person name="Pietrasiak N."/>
        </authorList>
    </citation>
    <scope>NUCLEOTIDE SEQUENCE</scope>
    <source>
        <strain evidence="2">GSE-NOS-MK-12-04C</strain>
    </source>
</reference>
<evidence type="ECO:0000313" key="3">
    <source>
        <dbReference type="Proteomes" id="UP000729701"/>
    </source>
</evidence>
<gene>
    <name evidence="2" type="ORF">KME60_16920</name>
</gene>
<evidence type="ECO:0000313" key="2">
    <source>
        <dbReference type="EMBL" id="MBW4669054.1"/>
    </source>
</evidence>
<feature type="compositionally biased region" description="Basic and acidic residues" evidence="1">
    <location>
        <begin position="1"/>
        <end position="13"/>
    </location>
</feature>
<proteinExistence type="predicted"/>
<dbReference type="AlphaFoldDB" id="A0A951QML0"/>
<name>A0A951QML0_9CYAN</name>
<dbReference type="EMBL" id="JAHHGZ010000017">
    <property type="protein sequence ID" value="MBW4669054.1"/>
    <property type="molecule type" value="Genomic_DNA"/>
</dbReference>
<accession>A0A951QML0</accession>
<protein>
    <submittedName>
        <fullName evidence="2">Uncharacterized protein</fullName>
    </submittedName>
</protein>
<reference evidence="2" key="1">
    <citation type="submission" date="2021-05" db="EMBL/GenBank/DDBJ databases">
        <authorList>
            <person name="Pietrasiak N."/>
            <person name="Ward R."/>
            <person name="Stajich J.E."/>
            <person name="Kurbessoian T."/>
        </authorList>
    </citation>
    <scope>NUCLEOTIDE SEQUENCE</scope>
    <source>
        <strain evidence="2">GSE-NOS-MK-12-04C</strain>
    </source>
</reference>
<organism evidence="2 3">
    <name type="scientific">Cyanomargarita calcarea GSE-NOS-MK-12-04C</name>
    <dbReference type="NCBI Taxonomy" id="2839659"/>
    <lineage>
        <taxon>Bacteria</taxon>
        <taxon>Bacillati</taxon>
        <taxon>Cyanobacteriota</taxon>
        <taxon>Cyanophyceae</taxon>
        <taxon>Nostocales</taxon>
        <taxon>Cyanomargaritaceae</taxon>
        <taxon>Cyanomargarita</taxon>
    </lineage>
</organism>
<comment type="caution">
    <text evidence="2">The sequence shown here is derived from an EMBL/GenBank/DDBJ whole genome shotgun (WGS) entry which is preliminary data.</text>
</comment>
<evidence type="ECO:0000256" key="1">
    <source>
        <dbReference type="SAM" id="MobiDB-lite"/>
    </source>
</evidence>
<sequence>MKEEVRRKKEEGKSVGNLNPRPLPTTNLRFGGRLESVWLEGAKTSSFVKYRFNLNFQALEPKRSESVL</sequence>